<dbReference type="GO" id="GO:0008360">
    <property type="term" value="P:regulation of cell shape"/>
    <property type="evidence" value="ECO:0007669"/>
    <property type="project" value="UniProtKB-UniRule"/>
</dbReference>
<dbReference type="GO" id="GO:0005576">
    <property type="term" value="C:extracellular region"/>
    <property type="evidence" value="ECO:0007669"/>
    <property type="project" value="TreeGrafter"/>
</dbReference>
<dbReference type="GO" id="GO:0018104">
    <property type="term" value="P:peptidoglycan-protein cross-linking"/>
    <property type="evidence" value="ECO:0007669"/>
    <property type="project" value="TreeGrafter"/>
</dbReference>
<dbReference type="InterPro" id="IPR041049">
    <property type="entry name" value="DUF5615"/>
</dbReference>
<keyword evidence="4 7" id="KW-0133">Cell shape</keyword>
<gene>
    <name evidence="9" type="ORF">COO09_08630</name>
</gene>
<dbReference type="KEGG" id="rdi:CMV14_04495"/>
<dbReference type="Gene3D" id="2.40.440.10">
    <property type="entry name" value="L,D-transpeptidase catalytic domain-like"/>
    <property type="match status" value="1"/>
</dbReference>
<evidence type="ECO:0000313" key="10">
    <source>
        <dbReference type="Proteomes" id="UP000218934"/>
    </source>
</evidence>
<dbReference type="InterPro" id="IPR009057">
    <property type="entry name" value="Homeodomain-like_sf"/>
</dbReference>
<dbReference type="CDD" id="cd16913">
    <property type="entry name" value="YkuD_like"/>
    <property type="match status" value="1"/>
</dbReference>
<evidence type="ECO:0000256" key="6">
    <source>
        <dbReference type="ARBA" id="ARBA00023316"/>
    </source>
</evidence>
<dbReference type="UniPathway" id="UPA00219"/>
<proteinExistence type="inferred from homology"/>
<evidence type="ECO:0000256" key="2">
    <source>
        <dbReference type="ARBA" id="ARBA00005992"/>
    </source>
</evidence>
<dbReference type="Proteomes" id="UP000218934">
    <property type="component" value="Unassembled WGS sequence"/>
</dbReference>
<dbReference type="Pfam" id="PF04255">
    <property type="entry name" value="DUF433"/>
    <property type="match status" value="1"/>
</dbReference>
<keyword evidence="10" id="KW-1185">Reference proteome</keyword>
<dbReference type="GO" id="GO:0071972">
    <property type="term" value="F:peptidoglycan L,D-transpeptidase activity"/>
    <property type="evidence" value="ECO:0007669"/>
    <property type="project" value="TreeGrafter"/>
</dbReference>
<dbReference type="InterPro" id="IPR038063">
    <property type="entry name" value="Transpep_catalytic_dom"/>
</dbReference>
<keyword evidence="3" id="KW-0808">Transferase</keyword>
<dbReference type="InterPro" id="IPR005490">
    <property type="entry name" value="LD_TPept_cat_dom"/>
</dbReference>
<evidence type="ECO:0000256" key="1">
    <source>
        <dbReference type="ARBA" id="ARBA00004752"/>
    </source>
</evidence>
<dbReference type="EMBL" id="NWUF01000006">
    <property type="protein sequence ID" value="PCE42875.1"/>
    <property type="molecule type" value="Genomic_DNA"/>
</dbReference>
<dbReference type="InterPro" id="IPR050979">
    <property type="entry name" value="LD-transpeptidase"/>
</dbReference>
<protein>
    <recommendedName>
        <fullName evidence="8">L,D-TPase catalytic domain-containing protein</fullName>
    </recommendedName>
</protein>
<feature type="active site" description="Proton donor/acceptor" evidence="7">
    <location>
        <position position="341"/>
    </location>
</feature>
<feature type="active site" description="Nucleophile" evidence="7">
    <location>
        <position position="354"/>
    </location>
</feature>
<dbReference type="AlphaFoldDB" id="A0A2A4FYR8"/>
<dbReference type="Pfam" id="PF18480">
    <property type="entry name" value="DUF5615"/>
    <property type="match status" value="1"/>
</dbReference>
<name>A0A2A4FYR8_9SPHN</name>
<sequence>MTLEGFPRIAVDPAVCGGRPTIAGTRVRVSDVLETLAAGASPEQILADFPYLSIEDVRGALVFAARAADHPIVLALNEVRRRRATAAGSRRGGHEADHVMTLGLLAAADRQIAHHVETSGAILMTKDEDFLVLRLPDRFGLLCCDVVMRRTRRWWPGLKIDGRGSRTCFQAVSGSSNCADDDAMPASRYGIGACGARHAVTSSIAQSDGKGPMIRSLILAAALLAAPALAAPPVKVPPSLQGATVGETVARMKPGEYLWAPQVAPDGPVVIVVSIAQQRAYAYRNGLPIGISTVSTGKKGHETPTGVFTLLQKNVDHKSNLYDDAPMPYMQRLTWDGIALHAGNLPGYPASHGCVRLPLGFAKLLYEVTKLGLTVIVTGGAEVPRFAPTPSILSNDPAKGKEELFGGTLWQPERQRTGPVSMIISSADGRMLVLRNGVPIGSAPVKIAGEVTGTTAYTLGAIENGIYKWIKLPMPGETLAGPVEVTPDERARLTVPEEMIRATASVVTPGTTVVVTPDTLRSGGAGKKMTVMTAGK</sequence>
<dbReference type="GO" id="GO:0016740">
    <property type="term" value="F:transferase activity"/>
    <property type="evidence" value="ECO:0007669"/>
    <property type="project" value="UniProtKB-KW"/>
</dbReference>
<evidence type="ECO:0000313" key="9">
    <source>
        <dbReference type="EMBL" id="PCE42875.1"/>
    </source>
</evidence>
<comment type="caution">
    <text evidence="9">The sequence shown here is derived from an EMBL/GenBank/DDBJ whole genome shotgun (WGS) entry which is preliminary data.</text>
</comment>
<dbReference type="PANTHER" id="PTHR30582">
    <property type="entry name" value="L,D-TRANSPEPTIDASE"/>
    <property type="match status" value="1"/>
</dbReference>
<feature type="domain" description="L,D-TPase catalytic" evidence="8">
    <location>
        <begin position="269"/>
        <end position="378"/>
    </location>
</feature>
<evidence type="ECO:0000256" key="4">
    <source>
        <dbReference type="ARBA" id="ARBA00022960"/>
    </source>
</evidence>
<reference evidence="9 10" key="1">
    <citation type="submission" date="2017-09" db="EMBL/GenBank/DDBJ databases">
        <title>The Catabolism of 3,6-Dichlorosalicylic acid is Initiated by the Cytochrome P450 Monooxygenase DsmABC in Rhizorhabdus dicambivorans Ndbn-20.</title>
        <authorList>
            <person name="Na L."/>
        </authorList>
    </citation>
    <scope>NUCLEOTIDE SEQUENCE [LARGE SCALE GENOMIC DNA]</scope>
    <source>
        <strain evidence="9 10">Ndbn-20m</strain>
    </source>
</reference>
<dbReference type="PROSITE" id="PS52029">
    <property type="entry name" value="LD_TPASE"/>
    <property type="match status" value="1"/>
</dbReference>
<evidence type="ECO:0000256" key="7">
    <source>
        <dbReference type="PROSITE-ProRule" id="PRU01373"/>
    </source>
</evidence>
<dbReference type="NCBIfam" id="NF004785">
    <property type="entry name" value="PRK06132.1-2"/>
    <property type="match status" value="1"/>
</dbReference>
<dbReference type="Pfam" id="PF03734">
    <property type="entry name" value="YkuD"/>
    <property type="match status" value="1"/>
</dbReference>
<dbReference type="PANTHER" id="PTHR30582:SF2">
    <property type="entry name" value="L,D-TRANSPEPTIDASE YCIB-RELATED"/>
    <property type="match status" value="1"/>
</dbReference>
<comment type="pathway">
    <text evidence="1 7">Cell wall biogenesis; peptidoglycan biosynthesis.</text>
</comment>
<accession>A0A2A4FYR8</accession>
<evidence type="ECO:0000256" key="5">
    <source>
        <dbReference type="ARBA" id="ARBA00022984"/>
    </source>
</evidence>
<dbReference type="Gene3D" id="1.10.10.10">
    <property type="entry name" value="Winged helix-like DNA-binding domain superfamily/Winged helix DNA-binding domain"/>
    <property type="match status" value="1"/>
</dbReference>
<organism evidence="9 10">
    <name type="scientific">Rhizorhabdus dicambivorans</name>
    <dbReference type="NCBI Taxonomy" id="1850238"/>
    <lineage>
        <taxon>Bacteria</taxon>
        <taxon>Pseudomonadati</taxon>
        <taxon>Pseudomonadota</taxon>
        <taxon>Alphaproteobacteria</taxon>
        <taxon>Sphingomonadales</taxon>
        <taxon>Sphingomonadaceae</taxon>
        <taxon>Rhizorhabdus</taxon>
    </lineage>
</organism>
<keyword evidence="5 7" id="KW-0573">Peptidoglycan synthesis</keyword>
<keyword evidence="6 7" id="KW-0961">Cell wall biogenesis/degradation</keyword>
<dbReference type="InterPro" id="IPR007367">
    <property type="entry name" value="DUF433"/>
</dbReference>
<dbReference type="SUPFAM" id="SSF141523">
    <property type="entry name" value="L,D-transpeptidase catalytic domain-like"/>
    <property type="match status" value="1"/>
</dbReference>
<evidence type="ECO:0000256" key="3">
    <source>
        <dbReference type="ARBA" id="ARBA00022679"/>
    </source>
</evidence>
<evidence type="ECO:0000259" key="8">
    <source>
        <dbReference type="PROSITE" id="PS52029"/>
    </source>
</evidence>
<dbReference type="InterPro" id="IPR036388">
    <property type="entry name" value="WH-like_DNA-bd_sf"/>
</dbReference>
<dbReference type="GO" id="GO:0071555">
    <property type="term" value="P:cell wall organization"/>
    <property type="evidence" value="ECO:0007669"/>
    <property type="project" value="UniProtKB-UniRule"/>
</dbReference>
<comment type="similarity">
    <text evidence="2">Belongs to the YkuD family.</text>
</comment>
<dbReference type="SUPFAM" id="SSF46689">
    <property type="entry name" value="Homeodomain-like"/>
    <property type="match status" value="1"/>
</dbReference>